<dbReference type="GO" id="GO:0005634">
    <property type="term" value="C:nucleus"/>
    <property type="evidence" value="ECO:0000318"/>
    <property type="project" value="GO_Central"/>
</dbReference>
<keyword evidence="2" id="KW-0007">Acetylation</keyword>
<dbReference type="EnsemblPlants" id="AET00173">
    <property type="protein sequence ID" value="AET00173"/>
    <property type="gene ID" value="MTR_5g089120"/>
</dbReference>
<dbReference type="PRINTS" id="PR00622">
    <property type="entry name" value="HISTONEH3"/>
</dbReference>
<dbReference type="STRING" id="3880.G7KCV2"/>
<reference evidence="4 6" key="1">
    <citation type="journal article" date="2011" name="Nature">
        <title>The Medicago genome provides insight into the evolution of rhizobial symbioses.</title>
        <authorList>
            <person name="Young N.D."/>
            <person name="Debelle F."/>
            <person name="Oldroyd G.E."/>
            <person name="Geurts R."/>
            <person name="Cannon S.B."/>
            <person name="Udvardi M.K."/>
            <person name="Benedito V.A."/>
            <person name="Mayer K.F."/>
            <person name="Gouzy J."/>
            <person name="Schoof H."/>
            <person name="Van de Peer Y."/>
            <person name="Proost S."/>
            <person name="Cook D.R."/>
            <person name="Meyers B.C."/>
            <person name="Spannagl M."/>
            <person name="Cheung F."/>
            <person name="De Mita S."/>
            <person name="Krishnakumar V."/>
            <person name="Gundlach H."/>
            <person name="Zhou S."/>
            <person name="Mudge J."/>
            <person name="Bharti A.K."/>
            <person name="Murray J.D."/>
            <person name="Naoumkina M.A."/>
            <person name="Rosen B."/>
            <person name="Silverstein K.A."/>
            <person name="Tang H."/>
            <person name="Rombauts S."/>
            <person name="Zhao P.X."/>
            <person name="Zhou P."/>
            <person name="Barbe V."/>
            <person name="Bardou P."/>
            <person name="Bechner M."/>
            <person name="Bellec A."/>
            <person name="Berger A."/>
            <person name="Berges H."/>
            <person name="Bidwell S."/>
            <person name="Bisseling T."/>
            <person name="Choisne N."/>
            <person name="Couloux A."/>
            <person name="Denny R."/>
            <person name="Deshpande S."/>
            <person name="Dai X."/>
            <person name="Doyle J.J."/>
            <person name="Dudez A.M."/>
            <person name="Farmer A.D."/>
            <person name="Fouteau S."/>
            <person name="Franken C."/>
            <person name="Gibelin C."/>
            <person name="Gish J."/>
            <person name="Goldstein S."/>
            <person name="Gonzalez A.J."/>
            <person name="Green P.J."/>
            <person name="Hallab A."/>
            <person name="Hartog M."/>
            <person name="Hua A."/>
            <person name="Humphray S.J."/>
            <person name="Jeong D.H."/>
            <person name="Jing Y."/>
            <person name="Jocker A."/>
            <person name="Kenton S.M."/>
            <person name="Kim D.J."/>
            <person name="Klee K."/>
            <person name="Lai H."/>
            <person name="Lang C."/>
            <person name="Lin S."/>
            <person name="Macmil S.L."/>
            <person name="Magdelenat G."/>
            <person name="Matthews L."/>
            <person name="McCorrison J."/>
            <person name="Monaghan E.L."/>
            <person name="Mun J.H."/>
            <person name="Najar F.Z."/>
            <person name="Nicholson C."/>
            <person name="Noirot C."/>
            <person name="O'Bleness M."/>
            <person name="Paule C.R."/>
            <person name="Poulain J."/>
            <person name="Prion F."/>
            <person name="Qin B."/>
            <person name="Qu C."/>
            <person name="Retzel E.F."/>
            <person name="Riddle C."/>
            <person name="Sallet E."/>
            <person name="Samain S."/>
            <person name="Samson N."/>
            <person name="Sanders I."/>
            <person name="Saurat O."/>
            <person name="Scarpelli C."/>
            <person name="Schiex T."/>
            <person name="Segurens B."/>
            <person name="Severin A.J."/>
            <person name="Sherrier D.J."/>
            <person name="Shi R."/>
            <person name="Sims S."/>
            <person name="Singer S.R."/>
            <person name="Sinharoy S."/>
            <person name="Sterck L."/>
            <person name="Viollet A."/>
            <person name="Wang B.B."/>
            <person name="Wang K."/>
            <person name="Wang M."/>
            <person name="Wang X."/>
            <person name="Warfsmann J."/>
            <person name="Weissenbach J."/>
            <person name="White D.D."/>
            <person name="White J.D."/>
            <person name="Wiley G.B."/>
            <person name="Wincker P."/>
            <person name="Xing Y."/>
            <person name="Yang L."/>
            <person name="Yao Z."/>
            <person name="Ying F."/>
            <person name="Zhai J."/>
            <person name="Zhou L."/>
            <person name="Zuber A."/>
            <person name="Denarie J."/>
            <person name="Dixon R.A."/>
            <person name="May G.D."/>
            <person name="Schwartz D.C."/>
            <person name="Rogers J."/>
            <person name="Quetier F."/>
            <person name="Town C.D."/>
            <person name="Roe B.A."/>
        </authorList>
    </citation>
    <scope>NUCLEOTIDE SEQUENCE [LARGE SCALE GENOMIC DNA]</scope>
    <source>
        <strain evidence="4">A17</strain>
        <strain evidence="5 6">cv. Jemalong A17</strain>
    </source>
</reference>
<dbReference type="SUPFAM" id="SSF47113">
    <property type="entry name" value="Histone-fold"/>
    <property type="match status" value="1"/>
</dbReference>
<dbReference type="InterPro" id="IPR007125">
    <property type="entry name" value="H2A/H2B/H3"/>
</dbReference>
<dbReference type="HOGENOM" id="CLU_187136_0_0_1"/>
<reference evidence="4 6" key="2">
    <citation type="journal article" date="2014" name="BMC Genomics">
        <title>An improved genome release (version Mt4.0) for the model legume Medicago truncatula.</title>
        <authorList>
            <person name="Tang H."/>
            <person name="Krishnakumar V."/>
            <person name="Bidwell S."/>
            <person name="Rosen B."/>
            <person name="Chan A."/>
            <person name="Zhou S."/>
            <person name="Gentzbittel L."/>
            <person name="Childs K.L."/>
            <person name="Yandell M."/>
            <person name="Gundlach H."/>
            <person name="Mayer K.F."/>
            <person name="Schwartz D.C."/>
            <person name="Town C.D."/>
        </authorList>
    </citation>
    <scope>GENOME REANNOTATION</scope>
    <source>
        <strain evidence="5 6">cv. Jemalong A17</strain>
    </source>
</reference>
<dbReference type="Pfam" id="PF00125">
    <property type="entry name" value="Histone"/>
    <property type="match status" value="1"/>
</dbReference>
<dbReference type="PANTHER" id="PTHR11426">
    <property type="entry name" value="HISTONE H3"/>
    <property type="match status" value="1"/>
</dbReference>
<evidence type="ECO:0000256" key="1">
    <source>
        <dbReference type="ARBA" id="ARBA00010343"/>
    </source>
</evidence>
<name>G7KCV2_MEDTR</name>
<feature type="domain" description="Core Histone H2A/H2B/H3" evidence="3">
    <location>
        <begin position="5"/>
        <end position="47"/>
    </location>
</feature>
<accession>G7KCV2</accession>
<dbReference type="Proteomes" id="UP000002051">
    <property type="component" value="Chromosome 5"/>
</dbReference>
<evidence type="ECO:0000313" key="4">
    <source>
        <dbReference type="EMBL" id="AET00173.1"/>
    </source>
</evidence>
<proteinExistence type="inferred from homology"/>
<dbReference type="AlphaFoldDB" id="G7KCV2"/>
<dbReference type="Gene3D" id="1.10.20.10">
    <property type="entry name" value="Histone, subunit A"/>
    <property type="match status" value="1"/>
</dbReference>
<dbReference type="GO" id="GO:0030527">
    <property type="term" value="F:structural constituent of chromatin"/>
    <property type="evidence" value="ECO:0007669"/>
    <property type="project" value="InterPro"/>
</dbReference>
<dbReference type="GO" id="GO:0046982">
    <property type="term" value="F:protein heterodimerization activity"/>
    <property type="evidence" value="ECO:0007669"/>
    <property type="project" value="InterPro"/>
</dbReference>
<reference evidence="5" key="3">
    <citation type="submission" date="2015-04" db="UniProtKB">
        <authorList>
            <consortium name="EnsemblPlants"/>
        </authorList>
    </citation>
    <scope>IDENTIFICATION</scope>
    <source>
        <strain evidence="5">cv. Jemalong A17</strain>
    </source>
</reference>
<gene>
    <name evidence="4" type="ordered locus">MTR_5g089120</name>
</gene>
<organism evidence="4 6">
    <name type="scientific">Medicago truncatula</name>
    <name type="common">Barrel medic</name>
    <name type="synonym">Medicago tribuloides</name>
    <dbReference type="NCBI Taxonomy" id="3880"/>
    <lineage>
        <taxon>Eukaryota</taxon>
        <taxon>Viridiplantae</taxon>
        <taxon>Streptophyta</taxon>
        <taxon>Embryophyta</taxon>
        <taxon>Tracheophyta</taxon>
        <taxon>Spermatophyta</taxon>
        <taxon>Magnoliopsida</taxon>
        <taxon>eudicotyledons</taxon>
        <taxon>Gunneridae</taxon>
        <taxon>Pentapetalae</taxon>
        <taxon>rosids</taxon>
        <taxon>fabids</taxon>
        <taxon>Fabales</taxon>
        <taxon>Fabaceae</taxon>
        <taxon>Papilionoideae</taxon>
        <taxon>50 kb inversion clade</taxon>
        <taxon>NPAAA clade</taxon>
        <taxon>Hologalegina</taxon>
        <taxon>IRL clade</taxon>
        <taxon>Trifolieae</taxon>
        <taxon>Medicago</taxon>
    </lineage>
</organism>
<dbReference type="eggNOG" id="KOG1745">
    <property type="taxonomic scope" value="Eukaryota"/>
</dbReference>
<dbReference type="GO" id="GO:0003677">
    <property type="term" value="F:DNA binding"/>
    <property type="evidence" value="ECO:0007669"/>
    <property type="project" value="InterPro"/>
</dbReference>
<evidence type="ECO:0000256" key="2">
    <source>
        <dbReference type="ARBA" id="ARBA00022990"/>
    </source>
</evidence>
<dbReference type="EMBL" id="CM001221">
    <property type="protein sequence ID" value="AET00173.1"/>
    <property type="molecule type" value="Genomic_DNA"/>
</dbReference>
<dbReference type="PaxDb" id="3880-AET00173"/>
<evidence type="ECO:0000313" key="6">
    <source>
        <dbReference type="Proteomes" id="UP000002051"/>
    </source>
</evidence>
<dbReference type="InterPro" id="IPR009072">
    <property type="entry name" value="Histone-fold"/>
</dbReference>
<evidence type="ECO:0000313" key="5">
    <source>
        <dbReference type="EnsemblPlants" id="AET00173"/>
    </source>
</evidence>
<dbReference type="GO" id="GO:0000786">
    <property type="term" value="C:nucleosome"/>
    <property type="evidence" value="ECO:0007669"/>
    <property type="project" value="InterPro"/>
</dbReference>
<sequence>MQLQPNLRFHSNAVSALQKVIEVYLVGLFEDTNLCTIHAKRVTIISKGKKVAGKETFSHGGKELSIPRLNVTLYYTYRYNYNLALMSQEVTN</sequence>
<evidence type="ECO:0000259" key="3">
    <source>
        <dbReference type="Pfam" id="PF00125"/>
    </source>
</evidence>
<dbReference type="InterPro" id="IPR000164">
    <property type="entry name" value="Histone_H3/CENP-A"/>
</dbReference>
<comment type="similarity">
    <text evidence="1">Belongs to the histone H3 family.</text>
</comment>
<keyword evidence="6" id="KW-1185">Reference proteome</keyword>
<protein>
    <submittedName>
        <fullName evidence="4">Core histone H2A/H2B/H3/H4</fullName>
    </submittedName>
</protein>